<gene>
    <name evidence="1" type="ORF">UFOPK3914_02032</name>
    <name evidence="2" type="ORF">UFOPK4354_01576</name>
</gene>
<evidence type="ECO:0000313" key="2">
    <source>
        <dbReference type="EMBL" id="CAB5068644.1"/>
    </source>
</evidence>
<sequence length="57" mass="6732">MARHALTQRVRVHAPTHRRIVLLTVFHKQRMNERTEINRARATMARCIDEGHTAEED</sequence>
<reference evidence="1" key="1">
    <citation type="submission" date="2020-05" db="EMBL/GenBank/DDBJ databases">
        <authorList>
            <person name="Chiriac C."/>
            <person name="Salcher M."/>
            <person name="Ghai R."/>
            <person name="Kavagutti S V."/>
        </authorList>
    </citation>
    <scope>NUCLEOTIDE SEQUENCE</scope>
</reference>
<evidence type="ECO:0000313" key="1">
    <source>
        <dbReference type="EMBL" id="CAB4999194.1"/>
    </source>
</evidence>
<dbReference type="AlphaFoldDB" id="A0A6J7PB86"/>
<accession>A0A6J7PB86</accession>
<protein>
    <submittedName>
        <fullName evidence="1">Unannotated protein</fullName>
    </submittedName>
</protein>
<proteinExistence type="predicted"/>
<name>A0A6J7PB86_9ZZZZ</name>
<dbReference type="EMBL" id="CAFBQW010000211">
    <property type="protein sequence ID" value="CAB5068644.1"/>
    <property type="molecule type" value="Genomic_DNA"/>
</dbReference>
<dbReference type="EMBL" id="CAFBOG010000279">
    <property type="protein sequence ID" value="CAB4999194.1"/>
    <property type="molecule type" value="Genomic_DNA"/>
</dbReference>
<organism evidence="1">
    <name type="scientific">freshwater metagenome</name>
    <dbReference type="NCBI Taxonomy" id="449393"/>
    <lineage>
        <taxon>unclassified sequences</taxon>
        <taxon>metagenomes</taxon>
        <taxon>ecological metagenomes</taxon>
    </lineage>
</organism>